<organism evidence="3 6">
    <name type="scientific">Peronospora belbahrii</name>
    <dbReference type="NCBI Taxonomy" id="622444"/>
    <lineage>
        <taxon>Eukaryota</taxon>
        <taxon>Sar</taxon>
        <taxon>Stramenopiles</taxon>
        <taxon>Oomycota</taxon>
        <taxon>Peronosporomycetes</taxon>
        <taxon>Peronosporales</taxon>
        <taxon>Peronosporaceae</taxon>
        <taxon>Peronospora</taxon>
    </lineage>
</organism>
<comment type="caution">
    <text evidence="3">The sequence shown here is derived from an EMBL/GenBank/DDBJ whole genome shotgun (WGS) entry which is preliminary data.</text>
</comment>
<dbReference type="Proteomes" id="UP001160483">
    <property type="component" value="Unassembled WGS sequence"/>
</dbReference>
<reference evidence="3 5" key="1">
    <citation type="submission" date="2021-11" db="EMBL/GenBank/DDBJ databases">
        <authorList>
            <person name="Islam A."/>
            <person name="Islam S."/>
            <person name="Flora M.S."/>
            <person name="Rahman M."/>
            <person name="Ziaur R.M."/>
            <person name="Epstein J.H."/>
            <person name="Hassan M."/>
            <person name="Klassen M."/>
            <person name="Woodard K."/>
            <person name="Webb A."/>
            <person name="Webby R.J."/>
            <person name="El Zowalaty M.E."/>
        </authorList>
    </citation>
    <scope>NUCLEOTIDE SEQUENCE</scope>
    <source>
        <strain evidence="4">Pbs1</strain>
        <strain evidence="3">Pbs3</strain>
    </source>
</reference>
<evidence type="ECO:0000256" key="2">
    <source>
        <dbReference type="SAM" id="MobiDB-lite"/>
    </source>
</evidence>
<evidence type="ECO:0008006" key="7">
    <source>
        <dbReference type="Google" id="ProtNLM"/>
    </source>
</evidence>
<evidence type="ECO:0000313" key="4">
    <source>
        <dbReference type="EMBL" id="CAH0520072.1"/>
    </source>
</evidence>
<name>A0AAU9KQV4_9STRA</name>
<feature type="compositionally biased region" description="Polar residues" evidence="2">
    <location>
        <begin position="345"/>
        <end position="357"/>
    </location>
</feature>
<feature type="compositionally biased region" description="Low complexity" evidence="2">
    <location>
        <begin position="321"/>
        <end position="344"/>
    </location>
</feature>
<keyword evidence="1" id="KW-0175">Coiled coil</keyword>
<feature type="coiled-coil region" evidence="1">
    <location>
        <begin position="393"/>
        <end position="433"/>
    </location>
</feature>
<dbReference type="AlphaFoldDB" id="A0AAU9KQV4"/>
<evidence type="ECO:0000313" key="3">
    <source>
        <dbReference type="EMBL" id="CAH0475673.1"/>
    </source>
</evidence>
<gene>
    <name evidence="4" type="ORF">PBS001_LOCUS6575</name>
    <name evidence="3" type="ORF">PBS003_LOCUS2483</name>
</gene>
<proteinExistence type="predicted"/>
<evidence type="ECO:0000313" key="5">
    <source>
        <dbReference type="Proteomes" id="UP001158986"/>
    </source>
</evidence>
<protein>
    <recommendedName>
        <fullName evidence="7">Myb-like domain-containing protein</fullName>
    </recommendedName>
</protein>
<sequence length="449" mass="49417">MPPKQRNRQRFGPSQDYLLVVQVNTDLPFCAPYGGLMAGWEKVATTLNGCNAFKMHHLKGPIVKNRFERLVSRHRSWVKNGSQLEEAPSKDAAFQTVMTQLVPKLDAAEAEPLAQTLGKRGRPRKIWSKDRSDSIENKMSLVASQVVIAPSPLGPKPSSTTSLLVDSEDQALPILTKTTRQRFTPGDDLLLVKYVKESLPFHAKFGAISTAWEDVANKLDNSPEFSKDSVKGPIVRYRFENLVSKYRERVKRNNGRVVGPKGAPAGELEVIMTELVTLLDGGDPVSAALLAQNVAIATGAITTVIARELPRTSMSQDEDSTSTTSEPSSPASSGSEGTSGATQSFITPTPKSEPTVVATNPTTVSAVLDAADPTSIAELKVLLQEIVEQQTRATDQMLLLQREERRLEAERRERELEVEREEREKDRQALTATVMSALKTFLEQNDRKT</sequence>
<dbReference type="Proteomes" id="UP001158986">
    <property type="component" value="Unassembled WGS sequence"/>
</dbReference>
<evidence type="ECO:0000313" key="6">
    <source>
        <dbReference type="Proteomes" id="UP001160483"/>
    </source>
</evidence>
<dbReference type="PANTHER" id="PTHR37558">
    <property type="entry name" value="HTH CENPB-TYPE DOMAIN-CONTAINING PROTEIN"/>
    <property type="match status" value="1"/>
</dbReference>
<evidence type="ECO:0000256" key="1">
    <source>
        <dbReference type="SAM" id="Coils"/>
    </source>
</evidence>
<dbReference type="EMBL" id="CAKKTJ010000131">
    <property type="protein sequence ID" value="CAH0475673.1"/>
    <property type="molecule type" value="Genomic_DNA"/>
</dbReference>
<feature type="region of interest" description="Disordered" evidence="2">
    <location>
        <begin position="309"/>
        <end position="357"/>
    </location>
</feature>
<dbReference type="PANTHER" id="PTHR37558:SF1">
    <property type="entry name" value="HTH CENPB-TYPE DOMAIN-CONTAINING PROTEIN"/>
    <property type="match status" value="1"/>
</dbReference>
<keyword evidence="5" id="KW-1185">Reference proteome</keyword>
<dbReference type="EMBL" id="CAKLCB010000326">
    <property type="protein sequence ID" value="CAH0520072.1"/>
    <property type="molecule type" value="Genomic_DNA"/>
</dbReference>
<accession>A0AAU9KQV4</accession>